<evidence type="ECO:0000256" key="1">
    <source>
        <dbReference type="SAM" id="SignalP"/>
    </source>
</evidence>
<dbReference type="GeneID" id="19972766"/>
<dbReference type="eggNOG" id="ENOG502QW4V">
    <property type="taxonomic scope" value="Eukaryota"/>
</dbReference>
<dbReference type="OrthoDB" id="10025998at2759"/>
<keyword evidence="1" id="KW-0732">Signal</keyword>
<dbReference type="Pfam" id="PF18922">
    <property type="entry name" value="DUF5672"/>
    <property type="match status" value="1"/>
</dbReference>
<feature type="domain" description="DUF5672" evidence="2">
    <location>
        <begin position="107"/>
        <end position="251"/>
    </location>
</feature>
<dbReference type="EMBL" id="KB822721">
    <property type="protein sequence ID" value="ETN39204.1"/>
    <property type="molecule type" value="Genomic_DNA"/>
</dbReference>
<dbReference type="STRING" id="1220924.W2RU04"/>
<evidence type="ECO:0000313" key="3">
    <source>
        <dbReference type="EMBL" id="ETN39204.1"/>
    </source>
</evidence>
<sequence>MSIGLICLIWTILRIAAPSTPSIKASWRHYDLPTISFQPTDTAPIVNASRVALLIEDRVSELVAPTITHFMSVLPRDWKFVFLGSPEAVDHLDTSAVMRRSIQAGQLEAKLIPSNMTVAGREEISQFLTDLWVYEVLLAPAEWLLLYQTDSIMCGKAASNLNSWLHFDYVGASWNTESRYGGNGGLSLRKVSSVIRILRSQKRLPGSEFEDSWVTERLGHLVGGRVANGTEELGFSADGVWSDDVLPMGYHTGFGGSVLNGNVYGTPAKREKVFGYCPDLKMVVPMDAEVFFGGRYCRTVWK</sequence>
<evidence type="ECO:0000313" key="4">
    <source>
        <dbReference type="Proteomes" id="UP000030752"/>
    </source>
</evidence>
<dbReference type="InterPro" id="IPR043729">
    <property type="entry name" value="DUF5672"/>
</dbReference>
<feature type="signal peptide" evidence="1">
    <location>
        <begin position="1"/>
        <end position="18"/>
    </location>
</feature>
<evidence type="ECO:0000259" key="2">
    <source>
        <dbReference type="Pfam" id="PF18922"/>
    </source>
</evidence>
<accession>W2RU04</accession>
<dbReference type="InParanoid" id="W2RU04"/>
<reference evidence="3 4" key="1">
    <citation type="submission" date="2013-03" db="EMBL/GenBank/DDBJ databases">
        <title>The Genome Sequence of Phialophora europaea CBS 101466.</title>
        <authorList>
            <consortium name="The Broad Institute Genomics Platform"/>
            <person name="Cuomo C."/>
            <person name="de Hoog S."/>
            <person name="Gorbushina A."/>
            <person name="Walker B."/>
            <person name="Young S.K."/>
            <person name="Zeng Q."/>
            <person name="Gargeya S."/>
            <person name="Fitzgerald M."/>
            <person name="Haas B."/>
            <person name="Abouelleil A."/>
            <person name="Allen A.W."/>
            <person name="Alvarado L."/>
            <person name="Arachchi H.M."/>
            <person name="Berlin A.M."/>
            <person name="Chapman S.B."/>
            <person name="Gainer-Dewar J."/>
            <person name="Goldberg J."/>
            <person name="Griggs A."/>
            <person name="Gujja S."/>
            <person name="Hansen M."/>
            <person name="Howarth C."/>
            <person name="Imamovic A."/>
            <person name="Ireland A."/>
            <person name="Larimer J."/>
            <person name="McCowan C."/>
            <person name="Murphy C."/>
            <person name="Pearson M."/>
            <person name="Poon T.W."/>
            <person name="Priest M."/>
            <person name="Roberts A."/>
            <person name="Saif S."/>
            <person name="Shea T."/>
            <person name="Sisk P."/>
            <person name="Sykes S."/>
            <person name="Wortman J."/>
            <person name="Nusbaum C."/>
            <person name="Birren B."/>
        </authorList>
    </citation>
    <scope>NUCLEOTIDE SEQUENCE [LARGE SCALE GENOMIC DNA]</scope>
    <source>
        <strain evidence="3 4">CBS 101466</strain>
    </source>
</reference>
<protein>
    <recommendedName>
        <fullName evidence="2">DUF5672 domain-containing protein</fullName>
    </recommendedName>
</protein>
<dbReference type="AlphaFoldDB" id="W2RU04"/>
<dbReference type="HOGENOM" id="CLU_048589_2_0_1"/>
<feature type="chain" id="PRO_5004823782" description="DUF5672 domain-containing protein" evidence="1">
    <location>
        <begin position="19"/>
        <end position="302"/>
    </location>
</feature>
<gene>
    <name evidence="3" type="ORF">HMPREF1541_05427</name>
</gene>
<dbReference type="RefSeq" id="XP_008717989.1">
    <property type="nucleotide sequence ID" value="XM_008719767.1"/>
</dbReference>
<organism evidence="3 4">
    <name type="scientific">Cyphellophora europaea (strain CBS 101466)</name>
    <name type="common">Phialophora europaea</name>
    <dbReference type="NCBI Taxonomy" id="1220924"/>
    <lineage>
        <taxon>Eukaryota</taxon>
        <taxon>Fungi</taxon>
        <taxon>Dikarya</taxon>
        <taxon>Ascomycota</taxon>
        <taxon>Pezizomycotina</taxon>
        <taxon>Eurotiomycetes</taxon>
        <taxon>Chaetothyriomycetidae</taxon>
        <taxon>Chaetothyriales</taxon>
        <taxon>Cyphellophoraceae</taxon>
        <taxon>Cyphellophora</taxon>
    </lineage>
</organism>
<name>W2RU04_CYPE1</name>
<keyword evidence="4" id="KW-1185">Reference proteome</keyword>
<proteinExistence type="predicted"/>
<dbReference type="VEuPathDB" id="FungiDB:HMPREF1541_05427"/>
<dbReference type="Proteomes" id="UP000030752">
    <property type="component" value="Unassembled WGS sequence"/>
</dbReference>